<organism evidence="1 2">
    <name type="scientific">Stephania japonica</name>
    <dbReference type="NCBI Taxonomy" id="461633"/>
    <lineage>
        <taxon>Eukaryota</taxon>
        <taxon>Viridiplantae</taxon>
        <taxon>Streptophyta</taxon>
        <taxon>Embryophyta</taxon>
        <taxon>Tracheophyta</taxon>
        <taxon>Spermatophyta</taxon>
        <taxon>Magnoliopsida</taxon>
        <taxon>Ranunculales</taxon>
        <taxon>Menispermaceae</taxon>
        <taxon>Menispermoideae</taxon>
        <taxon>Cissampelideae</taxon>
        <taxon>Stephania</taxon>
    </lineage>
</organism>
<name>A0AAP0NLZ7_9MAGN</name>
<dbReference type="AlphaFoldDB" id="A0AAP0NLZ7"/>
<dbReference type="EMBL" id="JBBNAE010000007">
    <property type="protein sequence ID" value="KAK9109376.1"/>
    <property type="molecule type" value="Genomic_DNA"/>
</dbReference>
<keyword evidence="2" id="KW-1185">Reference proteome</keyword>
<evidence type="ECO:0000313" key="2">
    <source>
        <dbReference type="Proteomes" id="UP001417504"/>
    </source>
</evidence>
<accession>A0AAP0NLZ7</accession>
<reference evidence="1 2" key="1">
    <citation type="submission" date="2024-01" db="EMBL/GenBank/DDBJ databases">
        <title>Genome assemblies of Stephania.</title>
        <authorList>
            <person name="Yang L."/>
        </authorList>
    </citation>
    <scope>NUCLEOTIDE SEQUENCE [LARGE SCALE GENOMIC DNA]</scope>
    <source>
        <strain evidence="1">QJT</strain>
        <tissue evidence="1">Leaf</tissue>
    </source>
</reference>
<sequence>MECVEVQGLEELLTLDILNALHICWLQMNSAGYCLLTNDSCSSLGMKISTLGASRNHLDFGLERRHLISALDLVGQKKSSNLNEITETYNQYKNTIYLGHVPQSIHETVHIEPKRERIDIRIRGECSYRLGDALGSSHFLILIAKGLRGLREFESASRSVARPDSHNYPSDKIDTGFTWNSCTQLDIIFPQTVDSPKLLDPFVQPIGLILATHILHSHQTIPYYIP</sequence>
<comment type="caution">
    <text evidence="1">The sequence shown here is derived from an EMBL/GenBank/DDBJ whole genome shotgun (WGS) entry which is preliminary data.</text>
</comment>
<evidence type="ECO:0000313" key="1">
    <source>
        <dbReference type="EMBL" id="KAK9109376.1"/>
    </source>
</evidence>
<protein>
    <submittedName>
        <fullName evidence="1">Uncharacterized protein</fullName>
    </submittedName>
</protein>
<dbReference type="Proteomes" id="UP001417504">
    <property type="component" value="Unassembled WGS sequence"/>
</dbReference>
<gene>
    <name evidence="1" type="ORF">Sjap_017436</name>
</gene>
<proteinExistence type="predicted"/>